<keyword evidence="3" id="KW-0862">Zinc</keyword>
<keyword evidence="7" id="KW-1185">Reference proteome</keyword>
<gene>
    <name evidence="6" type="primary">Dyak\GE25178</name>
    <name evidence="6" type="synonym">dyak_GLEANR_8807</name>
    <name evidence="6" type="synonym">GE25178</name>
    <name evidence="6" type="ORF">Dyak_GE25178</name>
</gene>
<dbReference type="PANTHER" id="PTHR21402:SF5">
    <property type="entry name" value="GAMETOCYTE SPECIFIC FACTOR 1"/>
    <property type="match status" value="1"/>
</dbReference>
<dbReference type="InterPro" id="IPR022776">
    <property type="entry name" value="TRM13/UPF0224_CHHC_Znf_dom"/>
</dbReference>
<dbReference type="Proteomes" id="UP000002282">
    <property type="component" value="Chromosome 3R"/>
</dbReference>
<keyword evidence="1" id="KW-0479">Metal-binding</keyword>
<dbReference type="SUPFAM" id="SSF57667">
    <property type="entry name" value="beta-beta-alpha zinc fingers"/>
    <property type="match status" value="1"/>
</dbReference>
<sequence length="153" mass="17857">MSKSNAFVVGQSFEEYLVCPYDSAHRIRPLRLNNHFIRCAKNFPSAKLARCPFNDNHLPSAAEMQKHVFECSDRASMERFKLPSVLPSVEPRPREFSMETGEDWDAEPPTPTYNSNIHCERNMVIRNLQGAPPAARREFREDQRKRFKEQNLF</sequence>
<evidence type="ECO:0000256" key="2">
    <source>
        <dbReference type="ARBA" id="ARBA00022771"/>
    </source>
</evidence>
<reference evidence="6 7" key="1">
    <citation type="journal article" date="2007" name="Nature">
        <title>Evolution of genes and genomes on the Drosophila phylogeny.</title>
        <authorList>
            <consortium name="Drosophila 12 Genomes Consortium"/>
            <person name="Clark A.G."/>
            <person name="Eisen M.B."/>
            <person name="Smith D.R."/>
            <person name="Bergman C.M."/>
            <person name="Oliver B."/>
            <person name="Markow T.A."/>
            <person name="Kaufman T.C."/>
            <person name="Kellis M."/>
            <person name="Gelbart W."/>
            <person name="Iyer V.N."/>
            <person name="Pollard D.A."/>
            <person name="Sackton T.B."/>
            <person name="Larracuente A.M."/>
            <person name="Singh N.D."/>
            <person name="Abad J.P."/>
            <person name="Abt D.N."/>
            <person name="Adryan B."/>
            <person name="Aguade M."/>
            <person name="Akashi H."/>
            <person name="Anderson W.W."/>
            <person name="Aquadro C.F."/>
            <person name="Ardell D.H."/>
            <person name="Arguello R."/>
            <person name="Artieri C.G."/>
            <person name="Barbash D.A."/>
            <person name="Barker D."/>
            <person name="Barsanti P."/>
            <person name="Batterham P."/>
            <person name="Batzoglou S."/>
            <person name="Begun D."/>
            <person name="Bhutkar A."/>
            <person name="Blanco E."/>
            <person name="Bosak S.A."/>
            <person name="Bradley R.K."/>
            <person name="Brand A.D."/>
            <person name="Brent M.R."/>
            <person name="Brooks A.N."/>
            <person name="Brown R.H."/>
            <person name="Butlin R.K."/>
            <person name="Caggese C."/>
            <person name="Calvi B.R."/>
            <person name="Bernardo de Carvalho A."/>
            <person name="Caspi A."/>
            <person name="Castrezana S."/>
            <person name="Celniker S.E."/>
            <person name="Chang J.L."/>
            <person name="Chapple C."/>
            <person name="Chatterji S."/>
            <person name="Chinwalla A."/>
            <person name="Civetta A."/>
            <person name="Clifton S.W."/>
            <person name="Comeron J.M."/>
            <person name="Costello J.C."/>
            <person name="Coyne J.A."/>
            <person name="Daub J."/>
            <person name="David R.G."/>
            <person name="Delcher A.L."/>
            <person name="Delehaunty K."/>
            <person name="Do C.B."/>
            <person name="Ebling H."/>
            <person name="Edwards K."/>
            <person name="Eickbush T."/>
            <person name="Evans J.D."/>
            <person name="Filipski A."/>
            <person name="Findeiss S."/>
            <person name="Freyhult E."/>
            <person name="Fulton L."/>
            <person name="Fulton R."/>
            <person name="Garcia A.C."/>
            <person name="Gardiner A."/>
            <person name="Garfield D.A."/>
            <person name="Garvin B.E."/>
            <person name="Gibson G."/>
            <person name="Gilbert D."/>
            <person name="Gnerre S."/>
            <person name="Godfrey J."/>
            <person name="Good R."/>
            <person name="Gotea V."/>
            <person name="Gravely B."/>
            <person name="Greenberg A.J."/>
            <person name="Griffiths-Jones S."/>
            <person name="Gross S."/>
            <person name="Guigo R."/>
            <person name="Gustafson E.A."/>
            <person name="Haerty W."/>
            <person name="Hahn M.W."/>
            <person name="Halligan D.L."/>
            <person name="Halpern A.L."/>
            <person name="Halter G.M."/>
            <person name="Han M.V."/>
            <person name="Heger A."/>
            <person name="Hillier L."/>
            <person name="Hinrichs A.S."/>
            <person name="Holmes I."/>
            <person name="Hoskins R.A."/>
            <person name="Hubisz M.J."/>
            <person name="Hultmark D."/>
            <person name="Huntley M.A."/>
            <person name="Jaffe D.B."/>
            <person name="Jagadeeshan S."/>
            <person name="Jeck W.R."/>
            <person name="Johnson J."/>
            <person name="Jones C.D."/>
            <person name="Jordan W.C."/>
            <person name="Karpen G.H."/>
            <person name="Kataoka E."/>
            <person name="Keightley P.D."/>
            <person name="Kheradpour P."/>
            <person name="Kirkness E.F."/>
            <person name="Koerich L.B."/>
            <person name="Kristiansen K."/>
            <person name="Kudrna D."/>
            <person name="Kulathinal R.J."/>
            <person name="Kumar S."/>
            <person name="Kwok R."/>
            <person name="Lander E."/>
            <person name="Langley C.H."/>
            <person name="Lapoint R."/>
            <person name="Lazzaro B.P."/>
            <person name="Lee S.J."/>
            <person name="Levesque L."/>
            <person name="Li R."/>
            <person name="Lin C.F."/>
            <person name="Lin M.F."/>
            <person name="Lindblad-Toh K."/>
            <person name="Llopart A."/>
            <person name="Long M."/>
            <person name="Low L."/>
            <person name="Lozovsky E."/>
            <person name="Lu J."/>
            <person name="Luo M."/>
            <person name="Machado C.A."/>
            <person name="Makalowski W."/>
            <person name="Marzo M."/>
            <person name="Matsuda M."/>
            <person name="Matzkin L."/>
            <person name="McAllister B."/>
            <person name="McBride C.S."/>
            <person name="McKernan B."/>
            <person name="McKernan K."/>
            <person name="Mendez-Lago M."/>
            <person name="Minx P."/>
            <person name="Mollenhauer M.U."/>
            <person name="Montooth K."/>
            <person name="Mount S.M."/>
            <person name="Mu X."/>
            <person name="Myers E."/>
            <person name="Negre B."/>
            <person name="Newfeld S."/>
            <person name="Nielsen R."/>
            <person name="Noor M.A."/>
            <person name="O'Grady P."/>
            <person name="Pachter L."/>
            <person name="Papaceit M."/>
            <person name="Parisi M.J."/>
            <person name="Parisi M."/>
            <person name="Parts L."/>
            <person name="Pedersen J.S."/>
            <person name="Pesole G."/>
            <person name="Phillippy A.M."/>
            <person name="Ponting C.P."/>
            <person name="Pop M."/>
            <person name="Porcelli D."/>
            <person name="Powell J.R."/>
            <person name="Prohaska S."/>
            <person name="Pruitt K."/>
            <person name="Puig M."/>
            <person name="Quesneville H."/>
            <person name="Ram K.R."/>
            <person name="Rand D."/>
            <person name="Rasmussen M.D."/>
            <person name="Reed L.K."/>
            <person name="Reenan R."/>
            <person name="Reily A."/>
            <person name="Remington K.A."/>
            <person name="Rieger T.T."/>
            <person name="Ritchie M.G."/>
            <person name="Robin C."/>
            <person name="Rogers Y.H."/>
            <person name="Rohde C."/>
            <person name="Rozas J."/>
            <person name="Rubenfield M.J."/>
            <person name="Ruiz A."/>
            <person name="Russo S."/>
            <person name="Salzberg S.L."/>
            <person name="Sanchez-Gracia A."/>
            <person name="Saranga D.J."/>
            <person name="Sato H."/>
            <person name="Schaeffer S.W."/>
            <person name="Schatz M.C."/>
            <person name="Schlenke T."/>
            <person name="Schwartz R."/>
            <person name="Segarra C."/>
            <person name="Singh R.S."/>
            <person name="Sirot L."/>
            <person name="Sirota M."/>
            <person name="Sisneros N.B."/>
            <person name="Smith C.D."/>
            <person name="Smith T.F."/>
            <person name="Spieth J."/>
            <person name="Stage D.E."/>
            <person name="Stark A."/>
            <person name="Stephan W."/>
            <person name="Strausberg R.L."/>
            <person name="Strempel S."/>
            <person name="Sturgill D."/>
            <person name="Sutton G."/>
            <person name="Sutton G.G."/>
            <person name="Tao W."/>
            <person name="Teichmann S."/>
            <person name="Tobari Y.N."/>
            <person name="Tomimura Y."/>
            <person name="Tsolas J.M."/>
            <person name="Valente V.L."/>
            <person name="Venter E."/>
            <person name="Venter J.C."/>
            <person name="Vicario S."/>
            <person name="Vieira F.G."/>
            <person name="Vilella A.J."/>
            <person name="Villasante A."/>
            <person name="Walenz B."/>
            <person name="Wang J."/>
            <person name="Wasserman M."/>
            <person name="Watts T."/>
            <person name="Wilson D."/>
            <person name="Wilson R.K."/>
            <person name="Wing R.A."/>
            <person name="Wolfner M.F."/>
            <person name="Wong A."/>
            <person name="Wong G.K."/>
            <person name="Wu C.I."/>
            <person name="Wu G."/>
            <person name="Yamamoto D."/>
            <person name="Yang H.P."/>
            <person name="Yang S.P."/>
            <person name="Yorke J.A."/>
            <person name="Yoshida K."/>
            <person name="Zdobnov E."/>
            <person name="Zhang P."/>
            <person name="Zhang Y."/>
            <person name="Zimin A.V."/>
            <person name="Baldwin J."/>
            <person name="Abdouelleil A."/>
            <person name="Abdulkadir J."/>
            <person name="Abebe A."/>
            <person name="Abera B."/>
            <person name="Abreu J."/>
            <person name="Acer S.C."/>
            <person name="Aftuck L."/>
            <person name="Alexander A."/>
            <person name="An P."/>
            <person name="Anderson E."/>
            <person name="Anderson S."/>
            <person name="Arachi H."/>
            <person name="Azer M."/>
            <person name="Bachantsang P."/>
            <person name="Barry A."/>
            <person name="Bayul T."/>
            <person name="Berlin A."/>
            <person name="Bessette D."/>
            <person name="Bloom T."/>
            <person name="Blye J."/>
            <person name="Boguslavskiy L."/>
            <person name="Bonnet C."/>
            <person name="Boukhgalter B."/>
            <person name="Bourzgui I."/>
            <person name="Brown A."/>
            <person name="Cahill P."/>
            <person name="Channer S."/>
            <person name="Cheshatsang Y."/>
            <person name="Chuda L."/>
            <person name="Citroen M."/>
            <person name="Collymore A."/>
            <person name="Cooke P."/>
            <person name="Costello M."/>
            <person name="D'Aco K."/>
            <person name="Daza R."/>
            <person name="De Haan G."/>
            <person name="DeGray S."/>
            <person name="DeMaso C."/>
            <person name="Dhargay N."/>
            <person name="Dooley K."/>
            <person name="Dooley E."/>
            <person name="Doricent M."/>
            <person name="Dorje P."/>
            <person name="Dorjee K."/>
            <person name="Dupes A."/>
            <person name="Elong R."/>
            <person name="Falk J."/>
            <person name="Farina A."/>
            <person name="Faro S."/>
            <person name="Ferguson D."/>
            <person name="Fisher S."/>
            <person name="Foley C.D."/>
            <person name="Franke A."/>
            <person name="Friedrich D."/>
            <person name="Gadbois L."/>
            <person name="Gearin G."/>
            <person name="Gearin C.R."/>
            <person name="Giannoukos G."/>
            <person name="Goode T."/>
            <person name="Graham J."/>
            <person name="Grandbois E."/>
            <person name="Grewal S."/>
            <person name="Gyaltsen K."/>
            <person name="Hafez N."/>
            <person name="Hagos B."/>
            <person name="Hall J."/>
            <person name="Henson C."/>
            <person name="Hollinger A."/>
            <person name="Honan T."/>
            <person name="Huard M.D."/>
            <person name="Hughes L."/>
            <person name="Hurhula B."/>
            <person name="Husby M.E."/>
            <person name="Kamat A."/>
            <person name="Kanga B."/>
            <person name="Kashin S."/>
            <person name="Khazanovich D."/>
            <person name="Kisner P."/>
            <person name="Lance K."/>
            <person name="Lara M."/>
            <person name="Lee W."/>
            <person name="Lennon N."/>
            <person name="Letendre F."/>
            <person name="LeVine R."/>
            <person name="Lipovsky A."/>
            <person name="Liu X."/>
            <person name="Liu J."/>
            <person name="Liu S."/>
            <person name="Lokyitsang T."/>
            <person name="Lokyitsang Y."/>
            <person name="Lubonja R."/>
            <person name="Lui A."/>
            <person name="MacDonald P."/>
            <person name="Magnisalis V."/>
            <person name="Maru K."/>
            <person name="Matthews C."/>
            <person name="McCusker W."/>
            <person name="McDonough S."/>
            <person name="Mehta T."/>
            <person name="Meldrim J."/>
            <person name="Meneus L."/>
            <person name="Mihai O."/>
            <person name="Mihalev A."/>
            <person name="Mihova T."/>
            <person name="Mittelman R."/>
            <person name="Mlenga V."/>
            <person name="Montmayeur A."/>
            <person name="Mulrain L."/>
            <person name="Navidi A."/>
            <person name="Naylor J."/>
            <person name="Negash T."/>
            <person name="Nguyen T."/>
            <person name="Nguyen N."/>
            <person name="Nicol R."/>
            <person name="Norbu C."/>
            <person name="Norbu N."/>
            <person name="Novod N."/>
            <person name="O'Neill B."/>
            <person name="Osman S."/>
            <person name="Markiewicz E."/>
            <person name="Oyono O.L."/>
            <person name="Patti C."/>
            <person name="Phunkhang P."/>
            <person name="Pierre F."/>
            <person name="Priest M."/>
            <person name="Raghuraman S."/>
            <person name="Rege F."/>
            <person name="Reyes R."/>
            <person name="Rise C."/>
            <person name="Rogov P."/>
            <person name="Ross K."/>
            <person name="Ryan E."/>
            <person name="Settipalli S."/>
            <person name="Shea T."/>
            <person name="Sherpa N."/>
            <person name="Shi L."/>
            <person name="Shih D."/>
            <person name="Sparrow T."/>
            <person name="Spaulding J."/>
            <person name="Stalker J."/>
            <person name="Stange-Thomann N."/>
            <person name="Stavropoulos S."/>
            <person name="Stone C."/>
            <person name="Strader C."/>
            <person name="Tesfaye S."/>
            <person name="Thomson T."/>
            <person name="Thoulutsang Y."/>
            <person name="Thoulutsang D."/>
            <person name="Topham K."/>
            <person name="Topping I."/>
            <person name="Tsamla T."/>
            <person name="Vassiliev H."/>
            <person name="Vo A."/>
            <person name="Wangchuk T."/>
            <person name="Wangdi T."/>
            <person name="Weiand M."/>
            <person name="Wilkinson J."/>
            <person name="Wilson A."/>
            <person name="Yadav S."/>
            <person name="Young G."/>
            <person name="Yu Q."/>
            <person name="Zembek L."/>
            <person name="Zhong D."/>
            <person name="Zimmer A."/>
            <person name="Zwirko Z."/>
            <person name="Jaffe D.B."/>
            <person name="Alvarez P."/>
            <person name="Brockman W."/>
            <person name="Butler J."/>
            <person name="Chin C."/>
            <person name="Gnerre S."/>
            <person name="Grabherr M."/>
            <person name="Kleber M."/>
            <person name="Mauceli E."/>
            <person name="MacCallum I."/>
        </authorList>
    </citation>
    <scope>NUCLEOTIDE SEQUENCE [LARGE SCALE GENOMIC DNA]</scope>
    <source>
        <strain evidence="7">Tai18E2 / Tucson 14021-0261.01</strain>
    </source>
</reference>
<keyword evidence="2" id="KW-0863">Zinc-finger</keyword>
<dbReference type="GO" id="GO:0008270">
    <property type="term" value="F:zinc ion binding"/>
    <property type="evidence" value="ECO:0007669"/>
    <property type="project" value="UniProtKB-KW"/>
</dbReference>
<feature type="domain" description="CHHC U11-48K-type" evidence="5">
    <location>
        <begin position="16"/>
        <end position="43"/>
    </location>
</feature>
<accession>B4PM10</accession>
<dbReference type="PANTHER" id="PTHR21402">
    <property type="entry name" value="GAMETOCYTE SPECIFIC FACTOR 1-RELATED"/>
    <property type="match status" value="1"/>
</dbReference>
<dbReference type="EMBL" id="CM000160">
    <property type="protein sequence ID" value="EDW95942.2"/>
    <property type="molecule type" value="Genomic_DNA"/>
</dbReference>
<evidence type="ECO:0000259" key="5">
    <source>
        <dbReference type="PROSITE" id="PS51800"/>
    </source>
</evidence>
<dbReference type="InterPro" id="IPR051591">
    <property type="entry name" value="UPF0224_FAM112_RNA_Proc"/>
</dbReference>
<evidence type="ECO:0000256" key="1">
    <source>
        <dbReference type="ARBA" id="ARBA00022723"/>
    </source>
</evidence>
<dbReference type="PROSITE" id="PS51800">
    <property type="entry name" value="ZF_CHHC_U11_48K"/>
    <property type="match status" value="2"/>
</dbReference>
<feature type="region of interest" description="Disordered" evidence="4">
    <location>
        <begin position="130"/>
        <end position="153"/>
    </location>
</feature>
<proteinExistence type="predicted"/>
<dbReference type="HOGENOM" id="CLU_2443240_0_0_1"/>
<evidence type="ECO:0000256" key="3">
    <source>
        <dbReference type="ARBA" id="ARBA00022833"/>
    </source>
</evidence>
<dbReference type="AlphaFoldDB" id="B4PM10"/>
<reference evidence="6 7" key="2">
    <citation type="journal article" date="2007" name="PLoS Biol.">
        <title>Principles of genome evolution in the Drosophila melanogaster species group.</title>
        <authorList>
            <person name="Ranz J.M."/>
            <person name="Maurin D."/>
            <person name="Chan Y.S."/>
            <person name="von Grotthuss M."/>
            <person name="Hillier L.W."/>
            <person name="Roote J."/>
            <person name="Ashburner M."/>
            <person name="Bergman C.M."/>
        </authorList>
    </citation>
    <scope>NUCLEOTIDE SEQUENCE [LARGE SCALE GENOMIC DNA]</scope>
    <source>
        <strain evidence="7">Tai18E2 / Tucson 14021-0261.01</strain>
    </source>
</reference>
<feature type="domain" description="CHHC U11-48K-type" evidence="5">
    <location>
        <begin position="48"/>
        <end position="75"/>
    </location>
</feature>
<evidence type="ECO:0000313" key="7">
    <source>
        <dbReference type="Proteomes" id="UP000002282"/>
    </source>
</evidence>
<evidence type="ECO:0000256" key="4">
    <source>
        <dbReference type="SAM" id="MobiDB-lite"/>
    </source>
</evidence>
<protein>
    <recommendedName>
        <fullName evidence="5">CHHC U11-48K-type domain-containing protein</fullName>
    </recommendedName>
</protein>
<organism evidence="6 7">
    <name type="scientific">Drosophila yakuba</name>
    <name type="common">Fruit fly</name>
    <dbReference type="NCBI Taxonomy" id="7245"/>
    <lineage>
        <taxon>Eukaryota</taxon>
        <taxon>Metazoa</taxon>
        <taxon>Ecdysozoa</taxon>
        <taxon>Arthropoda</taxon>
        <taxon>Hexapoda</taxon>
        <taxon>Insecta</taxon>
        <taxon>Pterygota</taxon>
        <taxon>Neoptera</taxon>
        <taxon>Endopterygota</taxon>
        <taxon>Diptera</taxon>
        <taxon>Brachycera</taxon>
        <taxon>Muscomorpha</taxon>
        <taxon>Ephydroidea</taxon>
        <taxon>Drosophilidae</taxon>
        <taxon>Drosophila</taxon>
        <taxon>Sophophora</taxon>
    </lineage>
</organism>
<evidence type="ECO:0000313" key="6">
    <source>
        <dbReference type="EMBL" id="EDW95942.2"/>
    </source>
</evidence>
<dbReference type="InterPro" id="IPR036236">
    <property type="entry name" value="Znf_C2H2_sf"/>
</dbReference>
<dbReference type="KEGG" id="dya:Dyak_GE25178"/>
<feature type="region of interest" description="Disordered" evidence="4">
    <location>
        <begin position="91"/>
        <end position="116"/>
    </location>
</feature>
<dbReference type="OrthoDB" id="5839404at2759"/>
<feature type="compositionally biased region" description="Basic and acidic residues" evidence="4">
    <location>
        <begin position="135"/>
        <end position="144"/>
    </location>
</feature>
<dbReference type="Pfam" id="PF05253">
    <property type="entry name" value="zf-U11-48K"/>
    <property type="match status" value="2"/>
</dbReference>
<name>B4PM10_DROYA</name>